<dbReference type="EMBL" id="FNDN01000001">
    <property type="protein sequence ID" value="SDH32215.1"/>
    <property type="molecule type" value="Genomic_DNA"/>
</dbReference>
<evidence type="ECO:0000313" key="4">
    <source>
        <dbReference type="Proteomes" id="UP000183263"/>
    </source>
</evidence>
<evidence type="ECO:0000256" key="1">
    <source>
        <dbReference type="SAM" id="Coils"/>
    </source>
</evidence>
<keyword evidence="4" id="KW-1185">Reference proteome</keyword>
<proteinExistence type="predicted"/>
<feature type="region of interest" description="Disordered" evidence="2">
    <location>
        <begin position="38"/>
        <end position="60"/>
    </location>
</feature>
<gene>
    <name evidence="3" type="ORF">SAMN05444695_101855</name>
</gene>
<accession>A0A1G8BG44</accession>
<keyword evidence="1" id="KW-0175">Coiled coil</keyword>
<dbReference type="RefSeq" id="WP_072740148.1">
    <property type="nucleotide sequence ID" value="NZ_CP048813.1"/>
</dbReference>
<dbReference type="AlphaFoldDB" id="A0A1G8BG44"/>
<sequence>MRTNETPVWRAVGGAGRRRTVLATATVLSAVLLGGCGDGGTDHPDPTPEATVDAGAARTSDPAVVPADDWARLYASYGPRLGAIDCTTDADPVRCMSELADLERALTAEVERSAPGAVRSELLDALDDLEDEIEDYYDDRCDTNPGDAECTEELREAADEAREVHRILERRGGPN</sequence>
<feature type="coiled-coil region" evidence="1">
    <location>
        <begin position="119"/>
        <end position="171"/>
    </location>
</feature>
<evidence type="ECO:0000313" key="3">
    <source>
        <dbReference type="EMBL" id="SDH32215.1"/>
    </source>
</evidence>
<dbReference type="Proteomes" id="UP000183263">
    <property type="component" value="Unassembled WGS sequence"/>
</dbReference>
<organism evidence="3 4">
    <name type="scientific">Rhodococcus triatomae</name>
    <dbReference type="NCBI Taxonomy" id="300028"/>
    <lineage>
        <taxon>Bacteria</taxon>
        <taxon>Bacillati</taxon>
        <taxon>Actinomycetota</taxon>
        <taxon>Actinomycetes</taxon>
        <taxon>Mycobacteriales</taxon>
        <taxon>Nocardiaceae</taxon>
        <taxon>Rhodococcus</taxon>
    </lineage>
</organism>
<name>A0A1G8BG44_9NOCA</name>
<evidence type="ECO:0000256" key="2">
    <source>
        <dbReference type="SAM" id="MobiDB-lite"/>
    </source>
</evidence>
<protein>
    <submittedName>
        <fullName evidence="3">Uncharacterized protein</fullName>
    </submittedName>
</protein>
<reference evidence="3 4" key="1">
    <citation type="submission" date="2016-10" db="EMBL/GenBank/DDBJ databases">
        <authorList>
            <person name="de Groot N.N."/>
        </authorList>
    </citation>
    <scope>NUCLEOTIDE SEQUENCE [LARGE SCALE GENOMIC DNA]</scope>
    <source>
        <strain evidence="3 4">DSM 44892</strain>
    </source>
</reference>